<dbReference type="GO" id="GO:0008999">
    <property type="term" value="F:protein-N-terminal-alanine acetyltransferase activity"/>
    <property type="evidence" value="ECO:0007669"/>
    <property type="project" value="UniProtKB-EC"/>
</dbReference>
<keyword evidence="2" id="KW-0012">Acyltransferase</keyword>
<comment type="caution">
    <text evidence="2">The sequence shown here is derived from an EMBL/GenBank/DDBJ whole genome shotgun (WGS) entry which is preliminary data.</text>
</comment>
<dbReference type="RefSeq" id="WP_209876380.1">
    <property type="nucleotide sequence ID" value="NZ_JAGGLV010000015.1"/>
</dbReference>
<dbReference type="SUPFAM" id="SSF55729">
    <property type="entry name" value="Acyl-CoA N-acyltransferases (Nat)"/>
    <property type="match status" value="1"/>
</dbReference>
<feature type="domain" description="N-acetyltransferase" evidence="1">
    <location>
        <begin position="1"/>
        <end position="153"/>
    </location>
</feature>
<proteinExistence type="predicted"/>
<evidence type="ECO:0000313" key="3">
    <source>
        <dbReference type="Proteomes" id="UP000773462"/>
    </source>
</evidence>
<gene>
    <name evidence="2" type="ORF">J2Z70_004209</name>
</gene>
<dbReference type="Gene3D" id="3.40.630.30">
    <property type="match status" value="1"/>
</dbReference>
<dbReference type="CDD" id="cd04301">
    <property type="entry name" value="NAT_SF"/>
    <property type="match status" value="1"/>
</dbReference>
<organism evidence="2 3">
    <name type="scientific">Paenibacillus silagei</name>
    <dbReference type="NCBI Taxonomy" id="1670801"/>
    <lineage>
        <taxon>Bacteria</taxon>
        <taxon>Bacillati</taxon>
        <taxon>Bacillota</taxon>
        <taxon>Bacilli</taxon>
        <taxon>Bacillales</taxon>
        <taxon>Paenibacillaceae</taxon>
        <taxon>Paenibacillus</taxon>
    </lineage>
</organism>
<dbReference type="PANTHER" id="PTHR43792:SF13">
    <property type="entry name" value="ACETYLTRANSFERASE"/>
    <property type="match status" value="1"/>
</dbReference>
<dbReference type="Pfam" id="PF13302">
    <property type="entry name" value="Acetyltransf_3"/>
    <property type="match status" value="1"/>
</dbReference>
<evidence type="ECO:0000259" key="1">
    <source>
        <dbReference type="PROSITE" id="PS51186"/>
    </source>
</evidence>
<protein>
    <submittedName>
        <fullName evidence="2">Ribosomal-protein-alanine N-acetyltransferase</fullName>
        <ecNumber evidence="2">2.3.1.267</ecNumber>
    </submittedName>
</protein>
<keyword evidence="2" id="KW-0808">Transferase</keyword>
<dbReference type="Proteomes" id="UP000773462">
    <property type="component" value="Unassembled WGS sequence"/>
</dbReference>
<evidence type="ECO:0000313" key="2">
    <source>
        <dbReference type="EMBL" id="MBP2114048.1"/>
    </source>
</evidence>
<reference evidence="2 3" key="1">
    <citation type="submission" date="2021-03" db="EMBL/GenBank/DDBJ databases">
        <title>Genomic Encyclopedia of Type Strains, Phase IV (KMG-IV): sequencing the most valuable type-strain genomes for metagenomic binning, comparative biology and taxonomic classification.</title>
        <authorList>
            <person name="Goeker M."/>
        </authorList>
    </citation>
    <scope>NUCLEOTIDE SEQUENCE [LARGE SCALE GENOMIC DNA]</scope>
    <source>
        <strain evidence="2 3">DSM 101953</strain>
    </source>
</reference>
<dbReference type="InterPro" id="IPR000182">
    <property type="entry name" value="GNAT_dom"/>
</dbReference>
<dbReference type="PANTHER" id="PTHR43792">
    <property type="entry name" value="GNAT FAMILY, PUTATIVE (AFU_ORTHOLOGUE AFUA_3G00765)-RELATED-RELATED"/>
    <property type="match status" value="1"/>
</dbReference>
<dbReference type="InterPro" id="IPR051531">
    <property type="entry name" value="N-acetyltransferase"/>
</dbReference>
<accession>A0ABS4NVF9</accession>
<keyword evidence="3" id="KW-1185">Reference proteome</keyword>
<dbReference type="PROSITE" id="PS51186">
    <property type="entry name" value="GNAT"/>
    <property type="match status" value="1"/>
</dbReference>
<sequence>MHIQTERLSIAAFNQENYIKVSETYSIRNHIINYLDKLKGDPELLGWGAWFVTLTDNHQIIGDIGFKGKPDHQGIVEVGFGLIPEMHNKGIATESVGAIIEWALSSKKVQKIVAECLIDNISSIRVLEKLNFTRTGIENGMINWELVNDQFRGDSA</sequence>
<name>A0ABS4NVF9_9BACL</name>
<dbReference type="EMBL" id="JAGGLV010000015">
    <property type="protein sequence ID" value="MBP2114048.1"/>
    <property type="molecule type" value="Genomic_DNA"/>
</dbReference>
<dbReference type="InterPro" id="IPR016181">
    <property type="entry name" value="Acyl_CoA_acyltransferase"/>
</dbReference>
<dbReference type="EC" id="2.3.1.267" evidence="2"/>